<feature type="transmembrane region" description="Helical" evidence="1">
    <location>
        <begin position="175"/>
        <end position="198"/>
    </location>
</feature>
<evidence type="ECO:0000256" key="1">
    <source>
        <dbReference type="SAM" id="Phobius"/>
    </source>
</evidence>
<dbReference type="KEGG" id="mbe:MBM_06584"/>
<dbReference type="PANTHER" id="PTHR28019">
    <property type="entry name" value="CELL MEMBRANE PROTEIN YLR413W-RELATED"/>
    <property type="match status" value="1"/>
</dbReference>
<name>K1X3R0_MARBU</name>
<dbReference type="EMBL" id="JH921442">
    <property type="protein sequence ID" value="EKD15368.1"/>
    <property type="molecule type" value="Genomic_DNA"/>
</dbReference>
<evidence type="ECO:0000313" key="3">
    <source>
        <dbReference type="Proteomes" id="UP000006753"/>
    </source>
</evidence>
<dbReference type="InterPro" id="IPR009571">
    <property type="entry name" value="SUR7/Rim9-like_fungi"/>
</dbReference>
<dbReference type="Pfam" id="PF06687">
    <property type="entry name" value="SUR7"/>
    <property type="match status" value="1"/>
</dbReference>
<dbReference type="PANTHER" id="PTHR28019:SF7">
    <property type="entry name" value="SUR7 PROTEIN"/>
    <property type="match status" value="1"/>
</dbReference>
<dbReference type="OMA" id="YSIHVMA"/>
<keyword evidence="3" id="KW-1185">Reference proteome</keyword>
<sequence>MRVIALFPLACAIVGFILSLLALLAGSEKSFMEDYHIITLNTSTLGHNVFGSDSDATPTSTSASATASATSTVGRIGNFITGVTDNVTDRVEDEFNELVADVANNLAAELGINQWYSLHMLNWCQGNYKPNATAEGASKNITSCTNRTAFLSDINWPDDINRGLDALNAAFNAVFILYAIGIAAAGLAIIGSAAAFFLEDSRLISFGNCGLASLSFSALCITSSLVTYVQTKAVNIINKYGNAVGAYADRGGKYMAITWVAVVVMFLAAITWVVDFFIGRRNQTREYTEKPHTRRIWGRSRHSDEAQLRRAGV</sequence>
<gene>
    <name evidence="2" type="ORF">MBM_06584</name>
</gene>
<dbReference type="GO" id="GO:0051285">
    <property type="term" value="C:cell cortex of cell tip"/>
    <property type="evidence" value="ECO:0007669"/>
    <property type="project" value="TreeGrafter"/>
</dbReference>
<dbReference type="AlphaFoldDB" id="K1X3R0"/>
<dbReference type="HOGENOM" id="CLU_064532_0_0_1"/>
<accession>K1X3R0</accession>
<dbReference type="GO" id="GO:0005886">
    <property type="term" value="C:plasma membrane"/>
    <property type="evidence" value="ECO:0007669"/>
    <property type="project" value="InterPro"/>
</dbReference>
<keyword evidence="1" id="KW-0472">Membrane</keyword>
<evidence type="ECO:0000313" key="2">
    <source>
        <dbReference type="EMBL" id="EKD15368.1"/>
    </source>
</evidence>
<proteinExistence type="predicted"/>
<feature type="transmembrane region" description="Helical" evidence="1">
    <location>
        <begin position="256"/>
        <end position="278"/>
    </location>
</feature>
<reference evidence="2 3" key="1">
    <citation type="journal article" date="2012" name="BMC Genomics">
        <title>Sequencing the genome of Marssonina brunnea reveals fungus-poplar co-evolution.</title>
        <authorList>
            <person name="Zhu S."/>
            <person name="Cao Y.-Z."/>
            <person name="Jiang C."/>
            <person name="Tan B.-Y."/>
            <person name="Wang Z."/>
            <person name="Feng S."/>
            <person name="Zhang L."/>
            <person name="Su X.-H."/>
            <person name="Brejova B."/>
            <person name="Vinar T."/>
            <person name="Xu M."/>
            <person name="Wang M.-X."/>
            <person name="Zhang S.-G."/>
            <person name="Huang M.-R."/>
            <person name="Wu R."/>
            <person name="Zhou Y."/>
        </authorList>
    </citation>
    <scope>NUCLEOTIDE SEQUENCE [LARGE SCALE GENOMIC DNA]</scope>
    <source>
        <strain evidence="2 3">MB_m1</strain>
    </source>
</reference>
<dbReference type="InterPro" id="IPR052413">
    <property type="entry name" value="SUR7_domain"/>
</dbReference>
<dbReference type="eggNOG" id="ENOG502S47U">
    <property type="taxonomic scope" value="Eukaryota"/>
</dbReference>
<dbReference type="GO" id="GO:0031505">
    <property type="term" value="P:fungal-type cell wall organization"/>
    <property type="evidence" value="ECO:0007669"/>
    <property type="project" value="TreeGrafter"/>
</dbReference>
<keyword evidence="1" id="KW-0812">Transmembrane</keyword>
<protein>
    <submittedName>
        <fullName evidence="2">SUR7 protein</fullName>
    </submittedName>
</protein>
<dbReference type="OrthoDB" id="4159154at2759"/>
<dbReference type="Proteomes" id="UP000006753">
    <property type="component" value="Unassembled WGS sequence"/>
</dbReference>
<organism evidence="2 3">
    <name type="scientific">Marssonina brunnea f. sp. multigermtubi (strain MB_m1)</name>
    <name type="common">Marssonina leaf spot fungus</name>
    <dbReference type="NCBI Taxonomy" id="1072389"/>
    <lineage>
        <taxon>Eukaryota</taxon>
        <taxon>Fungi</taxon>
        <taxon>Dikarya</taxon>
        <taxon>Ascomycota</taxon>
        <taxon>Pezizomycotina</taxon>
        <taxon>Leotiomycetes</taxon>
        <taxon>Helotiales</taxon>
        <taxon>Drepanopezizaceae</taxon>
        <taxon>Drepanopeziza</taxon>
    </lineage>
</organism>
<keyword evidence="1" id="KW-1133">Transmembrane helix</keyword>
<dbReference type="InParanoid" id="K1X3R0"/>